<sequence length="267" mass="26586">MGERHSGDGLPGRRHAHPGGVLEGPEDADGDAGFEAAVAAVLRPGGVDRTAEERAVAAFRAARDSGALRTRTRRRDDWRPGRRAALPPRITLSVVLASLTLGGVAFAAVGSDGPQKHADGGERRAARPAVSAPRQPDTESAPTTPGARPSRPGHPATARDTLAHCRAYERVGGRGTALDATAWQRLVTAAGGEDEVAAYCAARTTPTHGPGTGSTGGEGKTGESGNNGNSGNSNTGNAGSTGNAGNTGEAGKAGGSGRAGGGAAGKK</sequence>
<reference evidence="2" key="1">
    <citation type="journal article" date="2014" name="Int. J. Syst. Evol. Microbiol.">
        <title>Complete genome sequence of Corynebacterium casei LMG S-19264T (=DSM 44701T), isolated from a smear-ripened cheese.</title>
        <authorList>
            <consortium name="US DOE Joint Genome Institute (JGI-PGF)"/>
            <person name="Walter F."/>
            <person name="Albersmeier A."/>
            <person name="Kalinowski J."/>
            <person name="Ruckert C."/>
        </authorList>
    </citation>
    <scope>NUCLEOTIDE SEQUENCE</scope>
    <source>
        <strain evidence="2">JCM 4490</strain>
    </source>
</reference>
<feature type="compositionally biased region" description="Basic and acidic residues" evidence="1">
    <location>
        <begin position="114"/>
        <end position="125"/>
    </location>
</feature>
<name>A0A918IU53_9ACTN</name>
<reference evidence="2" key="2">
    <citation type="submission" date="2020-09" db="EMBL/GenBank/DDBJ databases">
        <authorList>
            <person name="Sun Q."/>
            <person name="Ohkuma M."/>
        </authorList>
    </citation>
    <scope>NUCLEOTIDE SEQUENCE</scope>
    <source>
        <strain evidence="2">JCM 4490</strain>
    </source>
</reference>
<evidence type="ECO:0000313" key="3">
    <source>
        <dbReference type="Proteomes" id="UP000620224"/>
    </source>
</evidence>
<dbReference type="AlphaFoldDB" id="A0A918IU53"/>
<proteinExistence type="predicted"/>
<gene>
    <name evidence="2" type="ORF">GCM10010503_02870</name>
</gene>
<comment type="caution">
    <text evidence="2">The sequence shown here is derived from an EMBL/GenBank/DDBJ whole genome shotgun (WGS) entry which is preliminary data.</text>
</comment>
<feature type="compositionally biased region" description="Low complexity" evidence="1">
    <location>
        <begin position="223"/>
        <end position="250"/>
    </location>
</feature>
<accession>A0A918IU53</accession>
<organism evidence="2 3">
    <name type="scientific">Streptomyces lucensis JCM 4490</name>
    <dbReference type="NCBI Taxonomy" id="1306176"/>
    <lineage>
        <taxon>Bacteria</taxon>
        <taxon>Bacillati</taxon>
        <taxon>Actinomycetota</taxon>
        <taxon>Actinomycetes</taxon>
        <taxon>Kitasatosporales</taxon>
        <taxon>Streptomycetaceae</taxon>
        <taxon>Streptomyces</taxon>
    </lineage>
</organism>
<feature type="compositionally biased region" description="Gly residues" evidence="1">
    <location>
        <begin position="210"/>
        <end position="219"/>
    </location>
</feature>
<dbReference type="EMBL" id="BMUE01000001">
    <property type="protein sequence ID" value="GGW30690.1"/>
    <property type="molecule type" value="Genomic_DNA"/>
</dbReference>
<feature type="compositionally biased region" description="Gly residues" evidence="1">
    <location>
        <begin position="251"/>
        <end position="267"/>
    </location>
</feature>
<feature type="region of interest" description="Disordered" evidence="1">
    <location>
        <begin position="61"/>
        <end position="83"/>
    </location>
</feature>
<dbReference type="Proteomes" id="UP000620224">
    <property type="component" value="Unassembled WGS sequence"/>
</dbReference>
<evidence type="ECO:0000313" key="2">
    <source>
        <dbReference type="EMBL" id="GGW30690.1"/>
    </source>
</evidence>
<keyword evidence="3" id="KW-1185">Reference proteome</keyword>
<feature type="region of interest" description="Disordered" evidence="1">
    <location>
        <begin position="110"/>
        <end position="158"/>
    </location>
</feature>
<feature type="region of interest" description="Disordered" evidence="1">
    <location>
        <begin position="1"/>
        <end position="30"/>
    </location>
</feature>
<evidence type="ECO:0000256" key="1">
    <source>
        <dbReference type="SAM" id="MobiDB-lite"/>
    </source>
</evidence>
<dbReference type="RefSeq" id="WP_190012828.1">
    <property type="nucleotide sequence ID" value="NZ_BMUE01000001.1"/>
</dbReference>
<protein>
    <submittedName>
        <fullName evidence="2">Uncharacterized protein</fullName>
    </submittedName>
</protein>
<feature type="region of interest" description="Disordered" evidence="1">
    <location>
        <begin position="203"/>
        <end position="267"/>
    </location>
</feature>